<evidence type="ECO:0000313" key="3">
    <source>
        <dbReference type="Proteomes" id="UP000077051"/>
    </source>
</evidence>
<dbReference type="Proteomes" id="UP000077051">
    <property type="component" value="Unassembled WGS sequence"/>
</dbReference>
<dbReference type="AlphaFoldDB" id="A0A168PF54"/>
<name>A0A168PF54_MUCCL</name>
<organism evidence="2 3">
    <name type="scientific">Mucor lusitanicus CBS 277.49</name>
    <dbReference type="NCBI Taxonomy" id="747725"/>
    <lineage>
        <taxon>Eukaryota</taxon>
        <taxon>Fungi</taxon>
        <taxon>Fungi incertae sedis</taxon>
        <taxon>Mucoromycota</taxon>
        <taxon>Mucoromycotina</taxon>
        <taxon>Mucoromycetes</taxon>
        <taxon>Mucorales</taxon>
        <taxon>Mucorineae</taxon>
        <taxon>Mucoraceae</taxon>
        <taxon>Mucor</taxon>
    </lineage>
</organism>
<proteinExistence type="predicted"/>
<sequence>MLQVTMVKNQQAKEQRIKMYLVKMLLMKKLASTMKTRKIEEEVFSGDDDTDYHHTSDDEDIEVQEDEATDTASKNYLPNTFVQQRHPFSTFFYYFIVATLVVHQLSEESENQIAKDRT</sequence>
<evidence type="ECO:0000313" key="2">
    <source>
        <dbReference type="EMBL" id="OAD07646.1"/>
    </source>
</evidence>
<comment type="caution">
    <text evidence="2">The sequence shown here is derived from an EMBL/GenBank/DDBJ whole genome shotgun (WGS) entry which is preliminary data.</text>
</comment>
<accession>A0A168PF54</accession>
<reference evidence="2 3" key="1">
    <citation type="submission" date="2015-06" db="EMBL/GenBank/DDBJ databases">
        <title>Expansion of signal transduction pathways in fungi by whole-genome duplication.</title>
        <authorList>
            <consortium name="DOE Joint Genome Institute"/>
            <person name="Corrochano L.M."/>
            <person name="Kuo A."/>
            <person name="Marcet-Houben M."/>
            <person name="Polaino S."/>
            <person name="Salamov A."/>
            <person name="Villalobos J.M."/>
            <person name="Alvarez M.I."/>
            <person name="Avalos J."/>
            <person name="Benito E.P."/>
            <person name="Benoit I."/>
            <person name="Burger G."/>
            <person name="Camino L.P."/>
            <person name="Canovas D."/>
            <person name="Cerda-Olmedo E."/>
            <person name="Cheng J.-F."/>
            <person name="Dominguez A."/>
            <person name="Elias M."/>
            <person name="Eslava A.P."/>
            <person name="Glaser F."/>
            <person name="Grimwood J."/>
            <person name="Gutierrez G."/>
            <person name="Heitman J."/>
            <person name="Henrissat B."/>
            <person name="Iturriaga E.A."/>
            <person name="Lang B.F."/>
            <person name="Lavin J.L."/>
            <person name="Lee S."/>
            <person name="Li W."/>
            <person name="Lindquist E."/>
            <person name="Lopez-Garcia S."/>
            <person name="Luque E.M."/>
            <person name="Marcos A.T."/>
            <person name="Martin J."/>
            <person name="Mccluskey K."/>
            <person name="Medina H.R."/>
            <person name="Miralles-Duran A."/>
            <person name="Miyazaki A."/>
            <person name="Munoz-Torres E."/>
            <person name="Oguiza J.A."/>
            <person name="Ohm R."/>
            <person name="Olmedo M."/>
            <person name="Orejas M."/>
            <person name="Ortiz-Castellanos L."/>
            <person name="Pisabarro A.G."/>
            <person name="Rodriguez-Romero J."/>
            <person name="Ruiz-Herrera J."/>
            <person name="Ruiz-Vazquez R."/>
            <person name="Sanz C."/>
            <person name="Schackwitz W."/>
            <person name="Schmutz J."/>
            <person name="Shahriari M."/>
            <person name="Shelest E."/>
            <person name="Silva-Franco F."/>
            <person name="Soanes D."/>
            <person name="Syed K."/>
            <person name="Tagua V.G."/>
            <person name="Talbot N.J."/>
            <person name="Thon M."/>
            <person name="De Vries R.P."/>
            <person name="Wiebenga A."/>
            <person name="Yadav J.S."/>
            <person name="Braun E.L."/>
            <person name="Baker S."/>
            <person name="Garre V."/>
            <person name="Horwitz B."/>
            <person name="Torres-Martinez S."/>
            <person name="Idnurm A."/>
            <person name="Herrera-Estrella A."/>
            <person name="Gabaldon T."/>
            <person name="Grigoriev I.V."/>
        </authorList>
    </citation>
    <scope>NUCLEOTIDE SEQUENCE [LARGE SCALE GENOMIC DNA]</scope>
    <source>
        <strain evidence="2 3">CBS 277.49</strain>
    </source>
</reference>
<feature type="compositionally biased region" description="Acidic residues" evidence="1">
    <location>
        <begin position="57"/>
        <end position="69"/>
    </location>
</feature>
<evidence type="ECO:0000256" key="1">
    <source>
        <dbReference type="SAM" id="MobiDB-lite"/>
    </source>
</evidence>
<protein>
    <submittedName>
        <fullName evidence="2">Uncharacterized protein</fullName>
    </submittedName>
</protein>
<dbReference type="VEuPathDB" id="FungiDB:MUCCIDRAFT_104585"/>
<dbReference type="EMBL" id="AMYB01000001">
    <property type="protein sequence ID" value="OAD07646.1"/>
    <property type="molecule type" value="Genomic_DNA"/>
</dbReference>
<feature type="region of interest" description="Disordered" evidence="1">
    <location>
        <begin position="46"/>
        <end position="73"/>
    </location>
</feature>
<keyword evidence="3" id="KW-1185">Reference proteome</keyword>
<gene>
    <name evidence="2" type="ORF">MUCCIDRAFT_104585</name>
</gene>